<geneLocation type="plasmid" evidence="1 2">
    <name>pRAHAQ02</name>
</geneLocation>
<evidence type="ECO:0000313" key="2">
    <source>
        <dbReference type="Proteomes" id="UP000007257"/>
    </source>
</evidence>
<protein>
    <submittedName>
        <fullName evidence="1">Uncharacterized protein</fullName>
    </submittedName>
</protein>
<organism evidence="1 2">
    <name type="scientific">Rahnella sp. (strain Y9602)</name>
    <dbReference type="NCBI Taxonomy" id="2703885"/>
    <lineage>
        <taxon>Bacteria</taxon>
        <taxon>Pseudomonadati</taxon>
        <taxon>Pseudomonadota</taxon>
        <taxon>Gammaproteobacteria</taxon>
        <taxon>Enterobacterales</taxon>
        <taxon>Yersiniaceae</taxon>
        <taxon>Rahnella</taxon>
    </lineage>
</organism>
<dbReference type="HOGENOM" id="CLU_3375535_0_0_6"/>
<reference evidence="2" key="1">
    <citation type="submission" date="2011-01" db="EMBL/GenBank/DDBJ databases">
        <title>Complete sequence of plasmid2 of Rahnella sp. Y9602.</title>
        <authorList>
            <consortium name="US DOE Joint Genome Institute"/>
            <person name="Lucas S."/>
            <person name="Copeland A."/>
            <person name="Lapidus A."/>
            <person name="Cheng J.-F."/>
            <person name="Goodwin L."/>
            <person name="Pitluck S."/>
            <person name="Lu M."/>
            <person name="Detter J.C."/>
            <person name="Han C."/>
            <person name="Tapia R."/>
            <person name="Land M."/>
            <person name="Hauser L."/>
            <person name="Kyrpides N."/>
            <person name="Ivanova N."/>
            <person name="Ovchinnikova G."/>
            <person name="Pagani I."/>
            <person name="Sobecky P.A."/>
            <person name="Martinez R.J."/>
            <person name="Woyke T."/>
        </authorList>
    </citation>
    <scope>NUCLEOTIDE SEQUENCE [LARGE SCALE GENOMIC DNA]</scope>
    <source>
        <strain evidence="2">Y9602</strain>
        <plasmid evidence="2">pRAHAQ02</plasmid>
    </source>
</reference>
<name>A0A0H3FPC0_RAHSY</name>
<proteinExistence type="predicted"/>
<dbReference type="KEGG" id="rah:Rahaq_5112"/>
<dbReference type="AlphaFoldDB" id="A0A0H3FPC0"/>
<sequence>MEKSRFTEEQIVFALRQAELSAPHLATELLINHN</sequence>
<accession>A0A0H3FPC0</accession>
<reference evidence="1 2" key="2">
    <citation type="journal article" date="2012" name="J. Bacteriol.">
        <title>Complete Genome Sequence of Rahnella sp. Strain Y9602, a Gammaproteobacterium Isolate from Metal- and Radionuclide-Contaminated Soil.</title>
        <authorList>
            <person name="Martinez R.J."/>
            <person name="Bruce D."/>
            <person name="Detter C."/>
            <person name="Goodwin L.A."/>
            <person name="Han J."/>
            <person name="Han C.S."/>
            <person name="Held B."/>
            <person name="Land M.L."/>
            <person name="Mikhailova N."/>
            <person name="Nolan M."/>
            <person name="Pennacchio L."/>
            <person name="Pitluck S."/>
            <person name="Tapia R."/>
            <person name="Woyke T."/>
            <person name="Sobecky P.A."/>
        </authorList>
    </citation>
    <scope>NUCLEOTIDE SEQUENCE [LARGE SCALE GENOMIC DNA]</scope>
    <source>
        <strain evidence="1 2">Y9602</strain>
        <plasmid evidence="1">pRAHAQ02</plasmid>
    </source>
</reference>
<dbReference type="Proteomes" id="UP000007257">
    <property type="component" value="Plasmid pRAHAQ02"/>
</dbReference>
<evidence type="ECO:0000313" key="1">
    <source>
        <dbReference type="EMBL" id="ADW76678.1"/>
    </source>
</evidence>
<dbReference type="EMBL" id="CP002507">
    <property type="protein sequence ID" value="ADW76678.1"/>
    <property type="molecule type" value="Genomic_DNA"/>
</dbReference>
<keyword evidence="1" id="KW-0614">Plasmid</keyword>
<gene>
    <name evidence="1" type="ordered locus">Rahaq_5112</name>
</gene>